<organism evidence="1 2">
    <name type="scientific">Comamonas suwonensis</name>
    <dbReference type="NCBI Taxonomy" id="2606214"/>
    <lineage>
        <taxon>Bacteria</taxon>
        <taxon>Pseudomonadati</taxon>
        <taxon>Pseudomonadota</taxon>
        <taxon>Betaproteobacteria</taxon>
        <taxon>Burkholderiales</taxon>
        <taxon>Comamonadaceae</taxon>
        <taxon>Comamonas</taxon>
    </lineage>
</organism>
<evidence type="ECO:0000313" key="1">
    <source>
        <dbReference type="EMBL" id="MBI1627081.1"/>
    </source>
</evidence>
<comment type="caution">
    <text evidence="1">The sequence shown here is derived from an EMBL/GenBank/DDBJ whole genome shotgun (WGS) entry which is preliminary data.</text>
</comment>
<name>A0A843B8C3_9BURK</name>
<dbReference type="AlphaFoldDB" id="A0A843B8C3"/>
<keyword evidence="2" id="KW-1185">Reference proteome</keyword>
<dbReference type="RefSeq" id="WP_198462420.1">
    <property type="nucleotide sequence ID" value="NZ_JABBCQ020000042.1"/>
</dbReference>
<sequence length="54" mass="6224">MKSFEAIAQEAYTAFRSSLPEQDWALPWDGLTEATREAWRAAARKMAEEIQQVH</sequence>
<reference evidence="1" key="1">
    <citation type="submission" date="2020-12" db="EMBL/GenBank/DDBJ databases">
        <title>Comamonas sp. nov., isolated from stream water.</title>
        <authorList>
            <person name="Park K.-H."/>
        </authorList>
    </citation>
    <scope>NUCLEOTIDE SEQUENCE</scope>
    <source>
        <strain evidence="1">EJ-4</strain>
    </source>
</reference>
<proteinExistence type="predicted"/>
<evidence type="ECO:0000313" key="2">
    <source>
        <dbReference type="Proteomes" id="UP000530032"/>
    </source>
</evidence>
<dbReference type="EMBL" id="JABBCQ020000042">
    <property type="protein sequence ID" value="MBI1627081.1"/>
    <property type="molecule type" value="Genomic_DNA"/>
</dbReference>
<gene>
    <name evidence="1" type="ORF">HF327_021690</name>
</gene>
<accession>A0A843B8C3</accession>
<dbReference type="Proteomes" id="UP000530032">
    <property type="component" value="Unassembled WGS sequence"/>
</dbReference>
<protein>
    <submittedName>
        <fullName evidence="1">Uncharacterized protein</fullName>
    </submittedName>
</protein>